<keyword evidence="2" id="KW-0812">Transmembrane</keyword>
<reference evidence="4 5" key="1">
    <citation type="submission" date="2017-07" db="EMBL/GenBank/DDBJ databases">
        <title>Isolation and whole genome analysis of endospore-forming bacteria from heroin.</title>
        <authorList>
            <person name="Kalinowski J."/>
            <person name="Ahrens B."/>
            <person name="Al-Dilaimi A."/>
            <person name="Winkler A."/>
            <person name="Wibberg D."/>
            <person name="Schleenbecker U."/>
            <person name="Ruckert C."/>
            <person name="Wolfel R."/>
            <person name="Grass G."/>
        </authorList>
    </citation>
    <scope>NUCLEOTIDE SEQUENCE [LARGE SCALE GENOMIC DNA]</scope>
    <source>
        <strain evidence="4 5">7521-2</strain>
    </source>
</reference>
<organism evidence="4 5">
    <name type="scientific">Niallia circulans</name>
    <name type="common">Bacillus circulans</name>
    <dbReference type="NCBI Taxonomy" id="1397"/>
    <lineage>
        <taxon>Bacteria</taxon>
        <taxon>Bacillati</taxon>
        <taxon>Bacillota</taxon>
        <taxon>Bacilli</taxon>
        <taxon>Bacillales</taxon>
        <taxon>Bacillaceae</taxon>
        <taxon>Niallia</taxon>
    </lineage>
</organism>
<evidence type="ECO:0000313" key="5">
    <source>
        <dbReference type="Proteomes" id="UP000216961"/>
    </source>
</evidence>
<evidence type="ECO:0000313" key="4">
    <source>
        <dbReference type="EMBL" id="PAD82094.1"/>
    </source>
</evidence>
<sequence>MGNCKDGMFMKKEDPYRVQAELQKQRLKKVTSDEEVPVTEERQESSLPSRSTVHKNKKKKIKIPIISLLAFLFILLPVALLLILNGKDISNLLSTENTSGVFENVNIQKGYSPNNKTTPDDSDNNQDELVIESNSTVKKEEIPADKFKEKADENVKEKEKKKEKKKEAEKQKEQKEQKEEKEEKQRSEKKVENEPKQKEEESSQTNPNEKIVYHTVAKGENLYRIALKYYPNGDGMGKIKAANNMTTDQVQLGQTLKIIMEP</sequence>
<evidence type="ECO:0000256" key="1">
    <source>
        <dbReference type="SAM" id="MobiDB-lite"/>
    </source>
</evidence>
<feature type="region of interest" description="Disordered" evidence="1">
    <location>
        <begin position="105"/>
        <end position="210"/>
    </location>
</feature>
<protein>
    <recommendedName>
        <fullName evidence="3">LysM domain-containing protein</fullName>
    </recommendedName>
</protein>
<evidence type="ECO:0000256" key="2">
    <source>
        <dbReference type="SAM" id="Phobius"/>
    </source>
</evidence>
<dbReference type="AlphaFoldDB" id="A0AA91TQN8"/>
<feature type="compositionally biased region" description="Acidic residues" evidence="1">
    <location>
        <begin position="120"/>
        <end position="130"/>
    </location>
</feature>
<dbReference type="PROSITE" id="PS51782">
    <property type="entry name" value="LYSM"/>
    <property type="match status" value="1"/>
</dbReference>
<dbReference type="SUPFAM" id="SSF54106">
    <property type="entry name" value="LysM domain"/>
    <property type="match status" value="1"/>
</dbReference>
<comment type="caution">
    <text evidence="4">The sequence shown here is derived from an EMBL/GenBank/DDBJ whole genome shotgun (WGS) entry which is preliminary data.</text>
</comment>
<dbReference type="InterPro" id="IPR018392">
    <property type="entry name" value="LysM"/>
</dbReference>
<feature type="region of interest" description="Disordered" evidence="1">
    <location>
        <begin position="29"/>
        <end position="52"/>
    </location>
</feature>
<dbReference type="InterPro" id="IPR036779">
    <property type="entry name" value="LysM_dom_sf"/>
</dbReference>
<proteinExistence type="predicted"/>
<accession>A0AA91TQN8</accession>
<dbReference type="CDD" id="cd00118">
    <property type="entry name" value="LysM"/>
    <property type="match status" value="1"/>
</dbReference>
<feature type="compositionally biased region" description="Polar residues" evidence="1">
    <location>
        <begin position="105"/>
        <end position="117"/>
    </location>
</feature>
<dbReference type="SMART" id="SM00257">
    <property type="entry name" value="LysM"/>
    <property type="match status" value="1"/>
</dbReference>
<name>A0AA91TQN8_NIACI</name>
<evidence type="ECO:0000259" key="3">
    <source>
        <dbReference type="PROSITE" id="PS51782"/>
    </source>
</evidence>
<gene>
    <name evidence="4" type="ORF">CHH57_16265</name>
</gene>
<dbReference type="Gene3D" id="3.10.350.10">
    <property type="entry name" value="LysM domain"/>
    <property type="match status" value="1"/>
</dbReference>
<keyword evidence="2" id="KW-0472">Membrane</keyword>
<dbReference type="Pfam" id="PF01476">
    <property type="entry name" value="LysM"/>
    <property type="match status" value="1"/>
</dbReference>
<feature type="transmembrane region" description="Helical" evidence="2">
    <location>
        <begin position="65"/>
        <end position="84"/>
    </location>
</feature>
<feature type="domain" description="LysM" evidence="3">
    <location>
        <begin position="212"/>
        <end position="258"/>
    </location>
</feature>
<dbReference type="Proteomes" id="UP000216961">
    <property type="component" value="Unassembled WGS sequence"/>
</dbReference>
<keyword evidence="2" id="KW-1133">Transmembrane helix</keyword>
<dbReference type="EMBL" id="NPBQ01000098">
    <property type="protein sequence ID" value="PAD82094.1"/>
    <property type="molecule type" value="Genomic_DNA"/>
</dbReference>
<feature type="compositionally biased region" description="Basic and acidic residues" evidence="1">
    <location>
        <begin position="137"/>
        <end position="201"/>
    </location>
</feature>